<reference evidence="1 2" key="1">
    <citation type="submission" date="2019-08" db="EMBL/GenBank/DDBJ databases">
        <title>In-depth cultivation of the pig gut microbiome towards novel bacterial diversity and tailored functional studies.</title>
        <authorList>
            <person name="Wylensek D."/>
            <person name="Hitch T.C.A."/>
            <person name="Clavel T."/>
        </authorList>
    </citation>
    <scope>NUCLEOTIDE SEQUENCE [LARGE SCALE GENOMIC DNA]</scope>
    <source>
        <strain evidence="1 2">WB03_NA08</strain>
    </source>
</reference>
<proteinExistence type="predicted"/>
<organism evidence="1 2">
    <name type="scientific">Scrofimicrobium canadense</name>
    <dbReference type="NCBI Taxonomy" id="2652290"/>
    <lineage>
        <taxon>Bacteria</taxon>
        <taxon>Bacillati</taxon>
        <taxon>Actinomycetota</taxon>
        <taxon>Actinomycetes</taxon>
        <taxon>Actinomycetales</taxon>
        <taxon>Actinomycetaceae</taxon>
        <taxon>Scrofimicrobium</taxon>
    </lineage>
</organism>
<evidence type="ECO:0000313" key="1">
    <source>
        <dbReference type="EMBL" id="MSS84969.1"/>
    </source>
</evidence>
<dbReference type="RefSeq" id="WP_206192626.1">
    <property type="nucleotide sequence ID" value="NZ_VULO01000011.1"/>
</dbReference>
<name>A0A6N7VT63_9ACTO</name>
<dbReference type="EMBL" id="VULO01000011">
    <property type="protein sequence ID" value="MSS84969.1"/>
    <property type="molecule type" value="Genomic_DNA"/>
</dbReference>
<gene>
    <name evidence="1" type="ORF">FYJ24_09375</name>
</gene>
<evidence type="ECO:0000313" key="2">
    <source>
        <dbReference type="Proteomes" id="UP000470875"/>
    </source>
</evidence>
<keyword evidence="2" id="KW-1185">Reference proteome</keyword>
<dbReference type="AlphaFoldDB" id="A0A6N7VT63"/>
<protein>
    <submittedName>
        <fullName evidence="1">HK97 gp10 family phage protein</fullName>
    </submittedName>
</protein>
<accession>A0A6N7VT63</accession>
<comment type="caution">
    <text evidence="1">The sequence shown here is derived from an EMBL/GenBank/DDBJ whole genome shotgun (WGS) entry which is preliminary data.</text>
</comment>
<dbReference type="Proteomes" id="UP000470875">
    <property type="component" value="Unassembled WGS sequence"/>
</dbReference>
<sequence length="97" mass="10638">MAVKGQTYIEFNQVFFDDILRESGVQSLERQAAEKVLAAAKANAPYDTGAYQRGLRIEKAEARFRTVYLVTGTDPKTLLVESKTGNLARALKSAGRG</sequence>